<dbReference type="RefSeq" id="WP_127887349.1">
    <property type="nucleotide sequence ID" value="NZ_CP028137.1"/>
</dbReference>
<accession>A0A3T0T2B5</accession>
<evidence type="ECO:0000313" key="2">
    <source>
        <dbReference type="EMBL" id="AZZ52680.1"/>
    </source>
</evidence>
<dbReference type="InterPro" id="IPR001387">
    <property type="entry name" value="Cro/C1-type_HTH"/>
</dbReference>
<dbReference type="KEGG" id="rfs:C1I64_11925"/>
<dbReference type="SUPFAM" id="SSF47413">
    <property type="entry name" value="lambda repressor-like DNA-binding domains"/>
    <property type="match status" value="1"/>
</dbReference>
<dbReference type="AlphaFoldDB" id="A0A3T0T2B5"/>
<dbReference type="InterPro" id="IPR010982">
    <property type="entry name" value="Lambda_DNA-bd_dom_sf"/>
</dbReference>
<dbReference type="PROSITE" id="PS50943">
    <property type="entry name" value="HTH_CROC1"/>
    <property type="match status" value="1"/>
</dbReference>
<dbReference type="GO" id="GO:0003677">
    <property type="term" value="F:DNA binding"/>
    <property type="evidence" value="ECO:0007669"/>
    <property type="project" value="InterPro"/>
</dbReference>
<reference evidence="2 3" key="1">
    <citation type="submission" date="2018-03" db="EMBL/GenBank/DDBJ databases">
        <title>Bacteriophage NCPPB3778 and a type I-E CRISPR drive the evolution of the US Biological Select Agent, Rathayibacter toxicus.</title>
        <authorList>
            <person name="Davis E.W.II."/>
            <person name="Tabima J.F."/>
            <person name="Weisberg A.J."/>
            <person name="Dantas Lopes L."/>
            <person name="Wiseman M.S."/>
            <person name="Wiseman M.S."/>
            <person name="Pupko T."/>
            <person name="Belcher M.S."/>
            <person name="Sechler A.J."/>
            <person name="Tancos M.A."/>
            <person name="Schroeder B.K."/>
            <person name="Murray T.D."/>
            <person name="Luster D.G."/>
            <person name="Schneider W.L."/>
            <person name="Rogers E."/>
            <person name="Andreote F.D."/>
            <person name="Grunwald N.J."/>
            <person name="Putnam M.L."/>
            <person name="Chang J.H."/>
        </authorList>
    </citation>
    <scope>NUCLEOTIDE SEQUENCE [LARGE SCALE GENOMIC DNA]</scope>
    <source>
        <strain evidence="2 3">DSM 15932</strain>
    </source>
</reference>
<dbReference type="EMBL" id="CP028137">
    <property type="protein sequence ID" value="AZZ52680.1"/>
    <property type="molecule type" value="Genomic_DNA"/>
</dbReference>
<evidence type="ECO:0000313" key="3">
    <source>
        <dbReference type="Proteomes" id="UP000285317"/>
    </source>
</evidence>
<feature type="domain" description="HTH cro/C1-type" evidence="1">
    <location>
        <begin position="6"/>
        <end position="60"/>
    </location>
</feature>
<sequence length="244" mass="25496">MRLSELETAQKELGYSVDLLASRAGLSRATGYRILSGQTDPRLDDLRELLLAAGLDLDLSVRPLSDPHAASAARAMLGDLSVAPGDEEIAAWTARLTRYSRGETALLLGEAGRASAPQHRPGAVALAGSRWSIDRLASAGHASEEPWALSGAAAFDAMGYDLQGVSVLWTTDPRRVSQLLADTLTPTTTEHADVLVVPAPAPLFQGAVDVEGVVLVSPLQAVLDGIGLGGDLAAIASELGREWS</sequence>
<evidence type="ECO:0000259" key="1">
    <source>
        <dbReference type="PROSITE" id="PS50943"/>
    </source>
</evidence>
<protein>
    <recommendedName>
        <fullName evidence="1">HTH cro/C1-type domain-containing protein</fullName>
    </recommendedName>
</protein>
<proteinExistence type="predicted"/>
<dbReference type="Proteomes" id="UP000285317">
    <property type="component" value="Chromosome"/>
</dbReference>
<dbReference type="Gene3D" id="1.10.260.40">
    <property type="entry name" value="lambda repressor-like DNA-binding domains"/>
    <property type="match status" value="1"/>
</dbReference>
<name>A0A3T0T2B5_9MICO</name>
<organism evidence="2 3">
    <name type="scientific">Rathayibacter festucae DSM 15932</name>
    <dbReference type="NCBI Taxonomy" id="1328866"/>
    <lineage>
        <taxon>Bacteria</taxon>
        <taxon>Bacillati</taxon>
        <taxon>Actinomycetota</taxon>
        <taxon>Actinomycetes</taxon>
        <taxon>Micrococcales</taxon>
        <taxon>Microbacteriaceae</taxon>
        <taxon>Rathayibacter</taxon>
    </lineage>
</organism>
<gene>
    <name evidence="2" type="ORF">C1I64_11925</name>
</gene>